<dbReference type="Proteomes" id="UP000031512">
    <property type="component" value="Unassembled WGS sequence"/>
</dbReference>
<dbReference type="GeneID" id="15802724"/>
<keyword evidence="3" id="KW-1185">Reference proteome</keyword>
<dbReference type="VEuPathDB" id="PiroplasmaDB:BEWA_016210"/>
<organism evidence="2 3">
    <name type="scientific">Theileria equi strain WA</name>
    <dbReference type="NCBI Taxonomy" id="1537102"/>
    <lineage>
        <taxon>Eukaryota</taxon>
        <taxon>Sar</taxon>
        <taxon>Alveolata</taxon>
        <taxon>Apicomplexa</taxon>
        <taxon>Aconoidasida</taxon>
        <taxon>Piroplasmida</taxon>
        <taxon>Theileriidae</taxon>
        <taxon>Theileria</taxon>
    </lineage>
</organism>
<evidence type="ECO:0000313" key="3">
    <source>
        <dbReference type="Proteomes" id="UP000031512"/>
    </source>
</evidence>
<dbReference type="OrthoDB" id="6359008at2759"/>
<evidence type="ECO:0000313" key="2">
    <source>
        <dbReference type="EMBL" id="EKX73060.1"/>
    </source>
</evidence>
<dbReference type="EMBL" id="ACOU01000004">
    <property type="protein sequence ID" value="EKX73060.1"/>
    <property type="molecule type" value="Genomic_DNA"/>
</dbReference>
<keyword evidence="1" id="KW-0472">Membrane</keyword>
<dbReference type="eggNOG" id="KOG1366">
    <property type="taxonomic scope" value="Eukaryota"/>
</dbReference>
<accession>L1LCT5</accession>
<keyword evidence="1" id="KW-1133">Transmembrane helix</keyword>
<sequence>MGNQNAVLINVGIHPGYSGRADRTYEKGVYTYTYKGRTIKISEEKPEKLPGYKVTRHQKTTGESCSLYHGAIEFHGFVDLIKYTDVYVYFWEGDDDYKVPLVIQLGDADNYYISDVNSTKWKRAYGITFRTLKNDTLKNLLDQENCKKNGAHVMDISKGKEGPYKCPLSTCNKEIFAASFEKAPSYEHSLKFIGSSVTRFEKKGKVQKGLPFPRKVDCFYIYLDLEKNEDTLLIYMDPIGMKHPWHGYLGPRWYRRDFEDENKWIVVKDEFKPAGPYDSDKIVKILLEYLPKQEPIVCTERPEEYSDLETVPMIDPNFTIDKITRLPHLNFRDPEEDVNFSRDSDSPDYGSNYPLFPPEDISLGDRIFIPRNLTLDAPEPPKMLDESPVSPVNINVGPSVPPSEIGIENFEIDIHTKNSSENVVTVDFDATGTYGYDLMAEVYTRDIEGGQASPDFKITNIVFSNPSSEISISKDMTENIKSTDTVVIDVPFIDLLEGQDCSYGLERKSSNSIDAEYSSVFSTTYGGYSTVEIDEVVEHEKYGGVASAIEIIEESSHNMLSTGNERQPISVEIEDPFSTKKTGNLYRTLSGSGEGYSDSVELSYDTSSNIINGASAIIYEDYDTSKYTKHGYESNAYDWDETIYKPGVLDSTIEHIHPSGVEGSPIVVPLGLIPLPPPGVSGVPSVDSPGVIGKAIEEVPQIEIEREVLQSQVELVGDFEVESEGVPIAYLPVQIPDTESETKILLQGSPVAEMAEDTIDGERLKHLIATVFTGSPIAVPKEYITSPIPDVKGDVVKAGMGDIGEGVVPLVQLDGTPIPSVYIDPQTPIPTDAQGSPIDAITIVGQSPDITVTIDNSLVEFSYDSNFVVTGSNSHYYVEENNQNLYSVEEHDDTKVEDIRLETTLPGESSLPNVPTLPVCIADPSITCCWWWYLLWVIIVLLVIILVCVLCRRSIKVLIIKV</sequence>
<dbReference type="RefSeq" id="XP_004832512.1">
    <property type="nucleotide sequence ID" value="XM_004832455.1"/>
</dbReference>
<evidence type="ECO:0000256" key="1">
    <source>
        <dbReference type="SAM" id="Phobius"/>
    </source>
</evidence>
<dbReference type="Gene3D" id="2.60.120.1540">
    <property type="match status" value="1"/>
</dbReference>
<proteinExistence type="predicted"/>
<comment type="caution">
    <text evidence="2">The sequence shown here is derived from an EMBL/GenBank/DDBJ whole genome shotgun (WGS) entry which is preliminary data.</text>
</comment>
<feature type="transmembrane region" description="Helical" evidence="1">
    <location>
        <begin position="930"/>
        <end position="951"/>
    </location>
</feature>
<dbReference type="KEGG" id="beq:BEWA_016210"/>
<gene>
    <name evidence="2" type="ORF">BEWA_016210</name>
</gene>
<dbReference type="AlphaFoldDB" id="L1LCT5"/>
<dbReference type="STRING" id="1537102.L1LCT5"/>
<name>L1LCT5_THEEQ</name>
<reference evidence="2 3" key="1">
    <citation type="journal article" date="2012" name="BMC Genomics">
        <title>Comparative genomic analysis and phylogenetic position of Theileria equi.</title>
        <authorList>
            <person name="Kappmeyer L.S."/>
            <person name="Thiagarajan M."/>
            <person name="Herndon D.R."/>
            <person name="Ramsay J.D."/>
            <person name="Caler E."/>
            <person name="Djikeng A."/>
            <person name="Gillespie J.J."/>
            <person name="Lau A.O."/>
            <person name="Roalson E.H."/>
            <person name="Silva J.C."/>
            <person name="Silva M.G."/>
            <person name="Suarez C.E."/>
            <person name="Ueti M.W."/>
            <person name="Nene V.M."/>
            <person name="Mealey R.H."/>
            <person name="Knowles D.P."/>
            <person name="Brayton K.A."/>
        </authorList>
    </citation>
    <scope>NUCLEOTIDE SEQUENCE [LARGE SCALE GENOMIC DNA]</scope>
    <source>
        <strain evidence="2 3">WA</strain>
    </source>
</reference>
<keyword evidence="1" id="KW-0812">Transmembrane</keyword>
<protein>
    <submittedName>
        <fullName evidence="2">Uncharacterized protein</fullName>
    </submittedName>
</protein>